<dbReference type="InterPro" id="IPR009003">
    <property type="entry name" value="Peptidase_S1_PA"/>
</dbReference>
<feature type="compositionally biased region" description="Pro residues" evidence="1">
    <location>
        <begin position="641"/>
        <end position="658"/>
    </location>
</feature>
<keyword evidence="3" id="KW-1185">Reference proteome</keyword>
<dbReference type="PROSITE" id="PS50077">
    <property type="entry name" value="HEAT_REPEAT"/>
    <property type="match status" value="1"/>
</dbReference>
<protein>
    <submittedName>
        <fullName evidence="2">Serine protease</fullName>
    </submittedName>
</protein>
<feature type="compositionally biased region" description="Basic and acidic residues" evidence="1">
    <location>
        <begin position="236"/>
        <end position="247"/>
    </location>
</feature>
<accession>A0ABT5ZA68</accession>
<feature type="region of interest" description="Disordered" evidence="1">
    <location>
        <begin position="228"/>
        <end position="247"/>
    </location>
</feature>
<keyword evidence="2" id="KW-0645">Protease</keyword>
<dbReference type="Proteomes" id="UP001220022">
    <property type="component" value="Unassembled WGS sequence"/>
</dbReference>
<evidence type="ECO:0000313" key="2">
    <source>
        <dbReference type="EMBL" id="MDF2260738.1"/>
    </source>
</evidence>
<dbReference type="GO" id="GO:0008233">
    <property type="term" value="F:peptidase activity"/>
    <property type="evidence" value="ECO:0007669"/>
    <property type="project" value="UniProtKB-KW"/>
</dbReference>
<comment type="caution">
    <text evidence="2">The sequence shown here is derived from an EMBL/GenBank/DDBJ whole genome shotgun (WGS) entry which is preliminary data.</text>
</comment>
<dbReference type="InterPro" id="IPR027417">
    <property type="entry name" value="P-loop_NTPase"/>
</dbReference>
<feature type="region of interest" description="Disordered" evidence="1">
    <location>
        <begin position="627"/>
        <end position="661"/>
    </location>
</feature>
<dbReference type="RefSeq" id="WP_275821669.1">
    <property type="nucleotide sequence ID" value="NZ_BAAANM010000039.1"/>
</dbReference>
<evidence type="ECO:0000256" key="1">
    <source>
        <dbReference type="SAM" id="MobiDB-lite"/>
    </source>
</evidence>
<keyword evidence="2" id="KW-0378">Hydrolase</keyword>
<dbReference type="Gene3D" id="2.40.10.120">
    <property type="match status" value="1"/>
</dbReference>
<proteinExistence type="predicted"/>
<sequence>MALGVPPAMGQGKADPDESLVRLCDLAGRPRGTGFLIDTGGTLLTSHEAVDGLRRLVLHAPGEQTCLVEAEAITALPEQGLALVATEGLVVPPLPVAETGPADPDGWVRLHAENWVHAAVVGTVPATYTATDRFHLLGQVYELVTGTPDALRNGPLVSGSPLVDTRTGAVLGVVATAVHAAHAAPGFAVPLRAEGPLAEPLARNAATVPAYGAHLNLAGALQLTATSVGSAGAGQPRDRREPEHRPAVESELRTFLDATDERGPLVLGLVGDPGCGRTTELGALAARRARGARPAPTVWLRGAELRPGDGGLKEAVERALRAAGRIIDASGGVGEAGQAEGVTPDAVAHLARAAGRPLLVLLDAPEEMPSVLARALPDWTAGTTSWLRAAGVRLVVACRPEYWERAGALFPAELLYRPGSSATPPGGPARALPACVRLGDLTPGQAEQARERYGIPEEAIDPADAAHPLALRLLAEVRAANPGVAGAPDRSAIFAAYLDLVCLRIAVRLAVAGSEQVVGTALRRLAARVAGQVHEAARQCLGPGQGELDRETFEEIFPWRSGWASAVLTEGLLVPAGAGYRFAHEEFADWLQAGHLDLDAALHALVYRWHTAPRGRREAPVRLPSRPLTTVRTGTHDDRVPPPPPAPSVAPTQPPHALPVPRHRIGPVVQALLLAGRRDGMDELAHRLDDLVGALDAGAVEPTRLVPEDGPPAYQDGHVDDVDGEDDERRADAAWWAAHLLGEVLLRVPDGEPFRDVLRRLAERITVRSLQRGGFTSPTGPRLPAGLAEFGPWFWLRLPLGTEDRLDLLRLLLPADGPPPEKGCAAGEDRFLTAAGELLCADTDVALPLICGWFEDDRPLPAAPGPQLNPTVASAAQALLHTHRHRAIDGLTEVLVAAAHPRADELLAALAEDEPSALCRAVDRWAHDDRPERHVAAAAYGLRAAAHVTSEADRQLLRYAALTLLDRSDDCSLHGAALALLVRDPVTRNRHLDRALARFTAGDPYIPAAVLGAALATHPEPVLAAFQARLREPGPRAAEVLAELARVTTPALARRAATLVRGYAEHCPEGARDVADYLDLRLEQGPGARAVLFPLAVGLLRDPRAEVRRALAPVLTATGSEVSQPLRRELLEVLLEGERDAAVLDAVRRGGG</sequence>
<dbReference type="GO" id="GO:0006508">
    <property type="term" value="P:proteolysis"/>
    <property type="evidence" value="ECO:0007669"/>
    <property type="project" value="UniProtKB-KW"/>
</dbReference>
<reference evidence="2 3" key="1">
    <citation type="submission" date="2023-03" db="EMBL/GenBank/DDBJ databases">
        <title>Draft genome sequence of type strain Streptomyces ferralitis JCM 14344.</title>
        <authorList>
            <person name="Klaysubun C."/>
            <person name="Duangmal K."/>
        </authorList>
    </citation>
    <scope>NUCLEOTIDE SEQUENCE [LARGE SCALE GENOMIC DNA]</scope>
    <source>
        <strain evidence="2 3">JCM 14344</strain>
    </source>
</reference>
<dbReference type="SUPFAM" id="SSF52540">
    <property type="entry name" value="P-loop containing nucleoside triphosphate hydrolases"/>
    <property type="match status" value="1"/>
</dbReference>
<name>A0ABT5ZA68_9ACTN</name>
<dbReference type="EMBL" id="JARHTQ010000039">
    <property type="protein sequence ID" value="MDF2260738.1"/>
    <property type="molecule type" value="Genomic_DNA"/>
</dbReference>
<dbReference type="SUPFAM" id="SSF50494">
    <property type="entry name" value="Trypsin-like serine proteases"/>
    <property type="match status" value="1"/>
</dbReference>
<organism evidence="2 3">
    <name type="scientific">Streptantibioticus ferralitis</name>
    <dbReference type="NCBI Taxonomy" id="236510"/>
    <lineage>
        <taxon>Bacteria</taxon>
        <taxon>Bacillati</taxon>
        <taxon>Actinomycetota</taxon>
        <taxon>Actinomycetes</taxon>
        <taxon>Kitasatosporales</taxon>
        <taxon>Streptomycetaceae</taxon>
        <taxon>Streptantibioticus</taxon>
    </lineage>
</organism>
<evidence type="ECO:0000313" key="3">
    <source>
        <dbReference type="Proteomes" id="UP001220022"/>
    </source>
</evidence>
<gene>
    <name evidence="2" type="ORF">P2L57_35005</name>
</gene>
<dbReference type="InterPro" id="IPR021133">
    <property type="entry name" value="HEAT_type_2"/>
</dbReference>